<dbReference type="Gene3D" id="2.120.10.80">
    <property type="entry name" value="Kelch-type beta propeller"/>
    <property type="match status" value="2"/>
</dbReference>
<dbReference type="GO" id="GO:0007018">
    <property type="term" value="P:microtubule-based movement"/>
    <property type="evidence" value="ECO:0007669"/>
    <property type="project" value="InterPro"/>
</dbReference>
<dbReference type="Gene3D" id="1.10.287.2620">
    <property type="match status" value="1"/>
</dbReference>
<dbReference type="InterPro" id="IPR041228">
    <property type="entry name" value="Dynein_C"/>
</dbReference>
<dbReference type="Pfam" id="PF17857">
    <property type="entry name" value="AAA_lid_1"/>
    <property type="match status" value="1"/>
</dbReference>
<feature type="compositionally biased region" description="Polar residues" evidence="17">
    <location>
        <begin position="344"/>
        <end position="361"/>
    </location>
</feature>
<dbReference type="Pfam" id="PF12775">
    <property type="entry name" value="AAA_7"/>
    <property type="match status" value="1"/>
</dbReference>
<feature type="domain" description="Kinesin motor" evidence="18">
    <location>
        <begin position="1"/>
        <end position="245"/>
    </location>
</feature>
<evidence type="ECO:0000256" key="16">
    <source>
        <dbReference type="SAM" id="Coils"/>
    </source>
</evidence>
<keyword evidence="6" id="KW-0547">Nucleotide-binding</keyword>
<keyword evidence="9 16" id="KW-0175">Coiled coil</keyword>
<dbReference type="InterPro" id="IPR041658">
    <property type="entry name" value="AAA_lid_11"/>
</dbReference>
<dbReference type="GO" id="GO:0005524">
    <property type="term" value="F:ATP binding"/>
    <property type="evidence" value="ECO:0007669"/>
    <property type="project" value="UniProtKB-KW"/>
</dbReference>
<dbReference type="SMART" id="SM00129">
    <property type="entry name" value="KISc"/>
    <property type="match status" value="1"/>
</dbReference>
<dbReference type="Pfam" id="PF00225">
    <property type="entry name" value="Kinesin"/>
    <property type="match status" value="1"/>
</dbReference>
<dbReference type="Gene3D" id="3.10.490.20">
    <property type="match status" value="1"/>
</dbReference>
<dbReference type="Gene3D" id="1.20.140.100">
    <property type="entry name" value="Dynein heavy chain, N-terminal domain 2"/>
    <property type="match status" value="1"/>
</dbReference>
<name>A0A3R6YZ18_9STRA</name>
<dbReference type="Pfam" id="PF18199">
    <property type="entry name" value="Dynein_C"/>
    <property type="match status" value="1"/>
</dbReference>
<dbReference type="InterPro" id="IPR001298">
    <property type="entry name" value="Filamin/ABP280_rpt"/>
</dbReference>
<evidence type="ECO:0000256" key="5">
    <source>
        <dbReference type="ARBA" id="ARBA00022737"/>
    </source>
</evidence>
<keyword evidence="5" id="KW-0677">Repeat</keyword>
<reference evidence="19 20" key="1">
    <citation type="submission" date="2018-08" db="EMBL/GenBank/DDBJ databases">
        <title>Aphanomyces genome sequencing and annotation.</title>
        <authorList>
            <person name="Minardi D."/>
            <person name="Oidtmann B."/>
            <person name="Van Der Giezen M."/>
            <person name="Studholme D.J."/>
        </authorList>
    </citation>
    <scope>NUCLEOTIDE SEQUENCE [LARGE SCALE GENOMIC DNA]</scope>
    <source>
        <strain evidence="19 20">NJM0002</strain>
    </source>
</reference>
<dbReference type="PANTHER" id="PTHR45703:SF8">
    <property type="entry name" value="DYNEINS HEAVY CHAIN"/>
    <property type="match status" value="1"/>
</dbReference>
<keyword evidence="10" id="KW-0969">Cilium</keyword>
<dbReference type="InterPro" id="IPR035699">
    <property type="entry name" value="AAA_6"/>
</dbReference>
<dbReference type="Pfam" id="PF12781">
    <property type="entry name" value="AAA_9"/>
    <property type="match status" value="1"/>
</dbReference>
<dbReference type="Proteomes" id="UP000285060">
    <property type="component" value="Unassembled WGS sequence"/>
</dbReference>
<dbReference type="Pfam" id="PF01833">
    <property type="entry name" value="TIG"/>
    <property type="match status" value="1"/>
</dbReference>
<feature type="region of interest" description="Disordered" evidence="17">
    <location>
        <begin position="1"/>
        <end position="20"/>
    </location>
</feature>
<dbReference type="VEuPathDB" id="FungiDB:H310_02584"/>
<evidence type="ECO:0000313" key="20">
    <source>
        <dbReference type="Proteomes" id="UP000285060"/>
    </source>
</evidence>
<dbReference type="SMART" id="SM00557">
    <property type="entry name" value="IG_FLMN"/>
    <property type="match status" value="1"/>
</dbReference>
<feature type="repeat" description="Filamin" evidence="14">
    <location>
        <begin position="894"/>
        <end position="1003"/>
    </location>
</feature>
<evidence type="ECO:0000256" key="15">
    <source>
        <dbReference type="PROSITE-ProRule" id="PRU00283"/>
    </source>
</evidence>
<dbReference type="InterPro" id="IPR002909">
    <property type="entry name" value="IPT_dom"/>
</dbReference>
<dbReference type="Pfam" id="PF18198">
    <property type="entry name" value="AAA_lid_11"/>
    <property type="match status" value="1"/>
</dbReference>
<dbReference type="InterPro" id="IPR019821">
    <property type="entry name" value="Kinesin_motor_CS"/>
</dbReference>
<dbReference type="InterPro" id="IPR014756">
    <property type="entry name" value="Ig_E-set"/>
</dbReference>
<dbReference type="PROSITE" id="PS50194">
    <property type="entry name" value="FILAMIN_REPEAT"/>
    <property type="match status" value="1"/>
</dbReference>
<dbReference type="GO" id="GO:0030286">
    <property type="term" value="C:dynein complex"/>
    <property type="evidence" value="ECO:0007669"/>
    <property type="project" value="UniProtKB-KW"/>
</dbReference>
<dbReference type="FunFam" id="3.40.50.300:FF:000049">
    <property type="entry name" value="Dynein, axonemal, heavy chain 5"/>
    <property type="match status" value="1"/>
</dbReference>
<feature type="region of interest" description="Disordered" evidence="17">
    <location>
        <begin position="426"/>
        <end position="450"/>
    </location>
</feature>
<dbReference type="Gene3D" id="2.60.40.10">
    <property type="entry name" value="Immunoglobulins"/>
    <property type="match status" value="2"/>
</dbReference>
<dbReference type="InterPro" id="IPR013783">
    <property type="entry name" value="Ig-like_fold"/>
</dbReference>
<dbReference type="GO" id="GO:0051959">
    <property type="term" value="F:dynein light intermediate chain binding"/>
    <property type="evidence" value="ECO:0007669"/>
    <property type="project" value="InterPro"/>
</dbReference>
<dbReference type="Gene3D" id="1.20.58.1120">
    <property type="match status" value="1"/>
</dbReference>
<dbReference type="VEuPathDB" id="FungiDB:H310_02174"/>
<comment type="similarity">
    <text evidence="15">Belongs to the TRAFAC class myosin-kinesin ATPase superfamily. Kinesin family.</text>
</comment>
<dbReference type="Pfam" id="PF03028">
    <property type="entry name" value="Dynein_heavy"/>
    <property type="match status" value="1"/>
</dbReference>
<dbReference type="SUPFAM" id="SSF117281">
    <property type="entry name" value="Kelch motif"/>
    <property type="match status" value="2"/>
</dbReference>
<dbReference type="InterPro" id="IPR027417">
    <property type="entry name" value="P-loop_NTPase"/>
</dbReference>
<evidence type="ECO:0000256" key="14">
    <source>
        <dbReference type="PROSITE-ProRule" id="PRU00087"/>
    </source>
</evidence>
<dbReference type="Gene3D" id="1.20.920.30">
    <property type="match status" value="1"/>
</dbReference>
<evidence type="ECO:0000256" key="13">
    <source>
        <dbReference type="ARBA" id="ARBA00023273"/>
    </source>
</evidence>
<dbReference type="InterPro" id="IPR024317">
    <property type="entry name" value="Dynein_heavy_chain_D4_dom"/>
</dbReference>
<dbReference type="FunFam" id="3.40.50.300:FF:001275">
    <property type="entry name" value="Dynein heavy chain, putative"/>
    <property type="match status" value="1"/>
</dbReference>
<accession>A0A3R6YZ18</accession>
<dbReference type="InterPro" id="IPR015915">
    <property type="entry name" value="Kelch-typ_b-propeller"/>
</dbReference>
<dbReference type="EMBL" id="QUSY01000396">
    <property type="protein sequence ID" value="RHY29770.1"/>
    <property type="molecule type" value="Genomic_DNA"/>
</dbReference>
<dbReference type="PROSITE" id="PS50067">
    <property type="entry name" value="KINESIN_MOTOR_2"/>
    <property type="match status" value="1"/>
</dbReference>
<dbReference type="InterPro" id="IPR042219">
    <property type="entry name" value="AAA_lid_11_sf"/>
</dbReference>
<dbReference type="Pfam" id="PF08393">
    <property type="entry name" value="DHC_N2"/>
    <property type="match status" value="1"/>
</dbReference>
<keyword evidence="20" id="KW-1185">Reference proteome</keyword>
<dbReference type="PANTHER" id="PTHR45703">
    <property type="entry name" value="DYNEIN HEAVY CHAIN"/>
    <property type="match status" value="1"/>
</dbReference>
<dbReference type="CDD" id="cd00102">
    <property type="entry name" value="IPT"/>
    <property type="match status" value="1"/>
</dbReference>
<dbReference type="InterPro" id="IPR036961">
    <property type="entry name" value="Kinesin_motor_dom_sf"/>
</dbReference>
<evidence type="ECO:0000256" key="7">
    <source>
        <dbReference type="ARBA" id="ARBA00022840"/>
    </source>
</evidence>
<gene>
    <name evidence="19" type="ORF">DYB32_004863</name>
</gene>
<feature type="coiled-coil region" evidence="16">
    <location>
        <begin position="3105"/>
        <end position="3132"/>
    </location>
</feature>
<dbReference type="Gene3D" id="1.10.8.710">
    <property type="match status" value="1"/>
</dbReference>
<dbReference type="Gene3D" id="6.10.140.1060">
    <property type="match status" value="1"/>
</dbReference>
<dbReference type="VEuPathDB" id="FungiDB:H310_00304"/>
<evidence type="ECO:0000256" key="11">
    <source>
        <dbReference type="ARBA" id="ARBA00023175"/>
    </source>
</evidence>
<keyword evidence="11" id="KW-0505">Motor protein</keyword>
<dbReference type="InterPro" id="IPR043157">
    <property type="entry name" value="Dynein_AAA1S"/>
</dbReference>
<dbReference type="SUPFAM" id="SSF52540">
    <property type="entry name" value="P-loop containing nucleoside triphosphate hydrolases"/>
    <property type="match status" value="5"/>
</dbReference>
<evidence type="ECO:0000256" key="9">
    <source>
        <dbReference type="ARBA" id="ARBA00023054"/>
    </source>
</evidence>
<keyword evidence="4" id="KW-0493">Microtubule</keyword>
<organism evidence="19 20">
    <name type="scientific">Aphanomyces invadans</name>
    <dbReference type="NCBI Taxonomy" id="157072"/>
    <lineage>
        <taxon>Eukaryota</taxon>
        <taxon>Sar</taxon>
        <taxon>Stramenopiles</taxon>
        <taxon>Oomycota</taxon>
        <taxon>Saprolegniomycetes</taxon>
        <taxon>Saprolegniales</taxon>
        <taxon>Verrucalvaceae</taxon>
        <taxon>Aphanomyces</taxon>
    </lineage>
</organism>
<comment type="caution">
    <text evidence="19">The sequence shown here is derived from an EMBL/GenBank/DDBJ whole genome shotgun (WGS) entry which is preliminary data.</text>
</comment>
<comment type="caution">
    <text evidence="15">Lacks conserved residue(s) required for the propagation of feature annotation.</text>
</comment>
<dbReference type="VEuPathDB" id="FungiDB:H310_00815"/>
<evidence type="ECO:0000256" key="1">
    <source>
        <dbReference type="ARBA" id="ARBA00004430"/>
    </source>
</evidence>
<evidence type="ECO:0000256" key="17">
    <source>
        <dbReference type="SAM" id="MobiDB-lite"/>
    </source>
</evidence>
<dbReference type="GO" id="GO:0008017">
    <property type="term" value="F:microtubule binding"/>
    <property type="evidence" value="ECO:0007669"/>
    <property type="project" value="InterPro"/>
</dbReference>
<dbReference type="FunFam" id="1.20.920.30:FF:000002">
    <property type="entry name" value="Dynein axonemal heavy chain 3"/>
    <property type="match status" value="1"/>
</dbReference>
<dbReference type="InterPro" id="IPR017868">
    <property type="entry name" value="Filamin/ABP280_repeat-like"/>
</dbReference>
<keyword evidence="7" id="KW-0067">ATP-binding</keyword>
<dbReference type="SUPFAM" id="SSF81296">
    <property type="entry name" value="E set domains"/>
    <property type="match status" value="2"/>
</dbReference>
<dbReference type="InterPro" id="IPR013602">
    <property type="entry name" value="Dynein_heavy_linker"/>
</dbReference>
<dbReference type="Gene3D" id="3.20.180.20">
    <property type="entry name" value="Dynein heavy chain, N-terminal domain 2"/>
    <property type="match status" value="1"/>
</dbReference>
<dbReference type="GO" id="GO:0045505">
    <property type="term" value="F:dynein intermediate chain binding"/>
    <property type="evidence" value="ECO:0007669"/>
    <property type="project" value="InterPro"/>
</dbReference>
<keyword evidence="8" id="KW-0243">Dynein</keyword>
<dbReference type="PRINTS" id="PR00380">
    <property type="entry name" value="KINESINHEAVY"/>
</dbReference>
<evidence type="ECO:0000259" key="18">
    <source>
        <dbReference type="PROSITE" id="PS50067"/>
    </source>
</evidence>
<feature type="region of interest" description="Disordered" evidence="17">
    <location>
        <begin position="344"/>
        <end position="368"/>
    </location>
</feature>
<evidence type="ECO:0000256" key="4">
    <source>
        <dbReference type="ARBA" id="ARBA00022701"/>
    </source>
</evidence>
<dbReference type="InterPro" id="IPR026983">
    <property type="entry name" value="DHC"/>
</dbReference>
<dbReference type="Pfam" id="PF12774">
    <property type="entry name" value="AAA_6"/>
    <property type="match status" value="1"/>
</dbReference>
<dbReference type="InterPro" id="IPR001752">
    <property type="entry name" value="Kinesin_motor_dom"/>
</dbReference>
<dbReference type="FunFam" id="1.10.8.710:FF:000001">
    <property type="entry name" value="Dynein axonemal heavy chain 2"/>
    <property type="match status" value="1"/>
</dbReference>
<evidence type="ECO:0000256" key="10">
    <source>
        <dbReference type="ARBA" id="ARBA00023069"/>
    </source>
</evidence>
<keyword evidence="3" id="KW-0963">Cytoplasm</keyword>
<evidence type="ECO:0000256" key="6">
    <source>
        <dbReference type="ARBA" id="ARBA00022741"/>
    </source>
</evidence>
<comment type="similarity">
    <text evidence="2">Belongs to the dynein heavy chain family.</text>
</comment>
<keyword evidence="13" id="KW-0966">Cell projection</keyword>
<dbReference type="Gene3D" id="1.10.8.720">
    <property type="entry name" value="Region D6 of dynein motor"/>
    <property type="match status" value="1"/>
</dbReference>
<dbReference type="Pfam" id="PF24681">
    <property type="entry name" value="Kelch_KLHDC2_KLHL20_DRC7"/>
    <property type="match status" value="2"/>
</dbReference>
<dbReference type="Pfam" id="PF12777">
    <property type="entry name" value="MT"/>
    <property type="match status" value="1"/>
</dbReference>
<sequence length="4346" mass="484687">MDDNTELSAPHARSTTPDLSLSAPSWGIIPRALIQLVDATASNQDCSISCAYLQIYNEKIYDLLTDKRRQKPLMLREALDGTTEMVVQGLSTYPITSLSDVMTFLKRGRLHRVVRETDMNAHSSRSHAILQVTLKCHSKDGVRRAKLNLVDLAGSEKWNKQAVKPGVEIEEMKNINTSLSALGNCIAALTESGRKHIPYRDSSLTRLLQDSLGGNTRTVLIATINPRASDETLRTIQFADRTRAVMQCVVQSQNTPLSPRQMHLGLAAARMHIAKLKQKVHELTEQKDKQADIVAQKFEAQVREKERAIERLHTQNELYQQQLLDGERQIQLLKGQVQALSTPPKTTWAVPSQQPTSNQISHLDEPSAGYRPVGQPILKSLPHLEDKIKSSELYRTKYGIKQPFQSQSFQLVESVHPTPGYAAPSFSKSTPTFTRSQPVTSIPVNDDTSSQDSICSQHQLKNCIECTGEAPSRRSGHTLTIVGSNGFLFGGCDYAEPPGPTNDLFQLRIHTNGSCDWSRVAFRKGPLPRWKHSATLVDNKIYLFGGFHNATTRFQDVWIFNPITMEWSQPVPQSTPRSSTTQVNKSALTWPGCPAPRGGHSASLINREIYIFGGYGGQGYSRRDFDDLYALNVDTMAWGKVSTKGKGPERRSGHQACAVDAQLFVFGGWNCTTQFNDLHIFDTETLCWSSVEGSHMSHTSPRWNHASCAVLAIPNAKIFCFGGVLGQMNEYGAPGMFTNDISVLDTGTFAWTVPEIHGTPPAARADTTLAYDDKGSRLMICGGWANLWFNDVFSLDVSCVVGPPYAITGVRPSFGAITGGLLLTVEGIDFTPKPVIVRFSCRKGTIDVPGTYVNDQTLTVTTPDFSMFPPGDVQIRVALQGDSFTTTFQMFNFFAVTSAAKTLAYGAGVQSGGAAAEPITFLLQACDANSHHRVRGGDEFMVSVRSLVDDKELQTVIQDMDNGTYAVTYTAPTRGEYEINVQFCGTFGGEVGTVYGFPLVVSFDDAMARDMNRMTGKLVMDGLSTDLLALTQLIEDCGKGLDLDVGLSATLADETAALIQLKEHLFTVEKKGDYTRWLLEKTKSLLAFLSSAVDVEKEKNQLAILETSWNDLVVKVPVVAARIAPRLSAQSSRTKADIQGYHEKLVAYATKVKHKGFWEFETGMKNALHMLDEAAQEFSKEEAAFKRMRHVAEIFECLPLMDPSEKVVQHVSRTLERLRTVWTVVGDISRKLQMARDLLWVDLDGSVLEDEAKAMMNAVKSAGKEKEIKDSNVYQGLEAMAHDFLVSCPLYQALRHPSVQSRHWVELMELKFADIMGLGLHRFQKDVEDLTERAQKESRVEQALQEVEARWTAICFDMSTYKDTEIPILRVRDEDVEILEADQVMLQSMLSKFQRTWSYLEPLFIGSDEVKKELPDDAAQFVAIDAAVKEILTSFAQAKVILTACTARLSQLQELATLSTSLQKCQNSLIEFLDGKRRLFPRFYFTSEADLLDILSNGGTPAAITKHLSKVFLATQAFTFESGATVTHFVSNVGNETIRFVAPVTLSGKVEGYLTDALNGMKLTLKENIKSTIKRYPQLSRTDWLMSRTNDGALLDAAQVVLLVSSMEYVKSVEAALVGVGSGHASALSELLEKITMQLNDLIKLTRGPLNDEERQRVMCMITTDAHSRDVVQSLISQHVTALSSFVWQAQLKPRLCVTDQTALDICDATFEYGLEYLGNGPRLVITPLTDRMYVTATQALNLHLGCAPSGPAGTGKTETTKDLASALGKPCYVFNCSPEMDFKSLGNIFKGLASSGAWGCFDEFNRLIPEVLSVCCLQFKAVCDGIKGDLSAFEGDSVVLDPTCGTFITMNPGYLGRSELPEGLKALFRPITVMLPDLCLICENMLMAQGFTEAKTLASKFYHLYHLCKELLSQQDHYDWGLRAIKSILLITGSLKRSEPTLTESQLLLRALRDFNVPKLVLHDQPIFHVLAIASRKVHATFEKHIESACETLGLWPEETFRLKVVQLDELLVLRHCVFVMGPAGAGKSECILALQTANGLHGTKVKLVDINPKVVSTDELYGSMHVTTREWKDGLLSKVMRDLANDESDQCKWLVLDGDLDANWIESMNSVMDDNKTLTLASNERIPLKNHMRLIFEIQDLAYATPATVSRAGILYLSTDEGTQYRSFLASWLSDTSPEVDVRSRLGECVMRYVEPCLAYHKKLKTIVPLEDISVVQSFLHFLDATLTTAIVDDPKKIDIVCGFASIWAFGAALCVADDGTDYRKLFSEWWRAEFKGIKIPIRDTVFEYYLNPTTFQFDSWRASPFFTAIKFDGHESMHAVTVPTTETGSTFGPMVNGAQWIFFLDDLNLPMVDPYRTQSALALLRQLMDYNHWYDRAKFTVKQVVDCQFVTCMNPTGGSFYINPRLQRHFATFAVTLPSATSLLAIYQTFLDGHLNDFNDDIRKAAVNILKGALALHAQVSSTFRKTAANFHYEFNIRHLSNVVQGILMSKPAYVEDSAKFVLLWLHESARVYGDRLVSRQDLNKYNALAQQNAKKLFPSVPIQKYFAQENADALVFCPQSMSGTALDLDYDQVLSVADMKTRLEEALADYNLVNPKMDLVLFKDAIEHVARIMRIISIASGHAMLVGVGGSGRKSLARLSAYLVHYAVVDITITQSYTLTDFKTDLQSMFARAGMKGEKVAFVLSDADIKNERMLVYINDLLSSGSIADLYTTEEQDAILAQLSVKDKDECWAYFLQQLKEHVHCILCFSPAGSTFRVWARKFPALVNCTIIDWFQPWPVDALQSVAVKCLATTTLHGDTLTAVEQFMPHSFESVNGMAEKFKNEEGRVVYTTPKTYLEFLSLYTTLLVSKQQEMSKSGLDKLESTSHVVANIEEDLTKTLEEAMKKKAIAEEMADVVAADKLIVERETEKANVEADKCAVIHADMATKKADTERELAAAQPMVDAAMAALDTLNRKDLGNCKTMSKPPAGVGDIFASVMLLFAGINPDVPVQKNGKVKEKDRAWEVCKKILLANVNGLIDELKNFKLLVDTNAVPEANWKEIRPLLELPHFNVEIIEKRNSAAAGLCAWVINIVQYYDVLVTIEPKRKALQEITDKYTVANEKLTAVHELEERLAKLTASYEQTMEDVNVAIATVERGKIRMNLAKRLTAALGSENIRWQQNVDLLKHEAATTVGDVLIAAAFVSYAGPFTKPYRELLVNGHWRPFLLGLKKPLALQIDATPVAMLTPPTDEAAWIGFGLPSDRVSIENGTIVQHCKRWPLLIDPQLQAIHWLRAKEALVVVRQHQPSLILTLETAIEHGQALLLENIEEKIDPLLWPVISRCTMNKGTITSTTAHVMARVVGRKTCLKLGDKVIEWAPSFRLYLHTTMANPHYAPEIQAETTLVNFSVTPQGLEDQLLALVVRKEWPKKAKARTALIQQQNRFKITMQALEDKILTSLAEADGDVTENVTLIGDLETTKATADALFIQAKNAADIELLHAYHVFSLNAFVVMFQRGMDVAKPYDDEKKSNNLALSRFKAAAKRVIVSQRFHWNVDVLLMDRVLEEAHFDMAAILDSITEVVFDYVRRGLFEKDKLVVATQLCFAILKDENKITAQEITFVSHKEPLSCGLTRRPLEELVPLLTNEFKLDGDEWREWYQSDTPESDPMPGKARSPLVQLLLLRTLRPDRLLVALSTFIASHLGSFFIHQPPFDLESIYQEASASTPIFFILFPGVDPTADIEQLGRRFQMTADRGNFVLISMGQGQEGPAERTLERFAADGSWVVLQNIHLMPRWLPHLTRILDQCSHTADPNFRCFLSAEAPGLPTVTNIPEMLLQVCIKVANEAPADLKSNLRRAWASFSLKTIETSLKPSEYQGCLFALCFYHAVILGRKRFGCQGWSRPYSFNQGDLTLCADVLRRTLDETLPWDDLRYIFGEIMYGGHITDFWDRLTNKTYLQVLFKEDVLKSKDLMPGLAAPDPYVFTYSKYASFIETSLPVETPTIFGLHPNTEIQTMTSACNDLFLNLQRVGSAMLGIAPSSSYQIATTSHTKSAIVQSLTSQLPSDFDLVTLQAQAQPMLEQGHSTAPYVVVAMQECTRMNSLLQIMRQSLNDLIKGMNGQLNMTDAMEELLEAMSLQQVPGRNPVHSCSWERYAWASRKPLSVWFADLLERASFLSAWVQDWSLPTSMWLSGLFNPAAFLTAVKQVTARNLDFPLDNMTIETHILHTMVVPTTAADKGFFVHGLYLEGARWYFSDDADELHAHSYTIDELEHPCAGYLSDAVPKEVVCQMPIVYIRAVSIQADWEATATGYFRHDSAVYECPVYVTSQRGPTFVFLATLSTKAAKSKWIIAGVALLLQKEG</sequence>
<comment type="subcellular location">
    <subcellularLocation>
        <location evidence="1">Cytoplasm</location>
        <location evidence="1">Cytoskeleton</location>
        <location evidence="1">Cilium axoneme</location>
    </subcellularLocation>
</comment>
<protein>
    <recommendedName>
        <fullName evidence="18">Kinesin motor domain-containing protein</fullName>
    </recommendedName>
</protein>
<evidence type="ECO:0000313" key="19">
    <source>
        <dbReference type="EMBL" id="RHY29770.1"/>
    </source>
</evidence>
<dbReference type="InterPro" id="IPR004273">
    <property type="entry name" value="Dynein_heavy_D6_P-loop"/>
</dbReference>
<dbReference type="GO" id="GO:0005930">
    <property type="term" value="C:axoneme"/>
    <property type="evidence" value="ECO:0007669"/>
    <property type="project" value="UniProtKB-SubCell"/>
</dbReference>
<dbReference type="Gene3D" id="1.20.1270.280">
    <property type="match status" value="1"/>
</dbReference>
<dbReference type="PROSITE" id="PS00411">
    <property type="entry name" value="KINESIN_MOTOR_1"/>
    <property type="match status" value="1"/>
</dbReference>
<dbReference type="Gene3D" id="3.40.50.300">
    <property type="entry name" value="P-loop containing nucleotide triphosphate hydrolases"/>
    <property type="match status" value="5"/>
</dbReference>
<dbReference type="InterPro" id="IPR041589">
    <property type="entry name" value="DNAH3_AAA_lid_1"/>
</dbReference>
<proteinExistence type="inferred from homology"/>
<evidence type="ECO:0000256" key="8">
    <source>
        <dbReference type="ARBA" id="ARBA00023017"/>
    </source>
</evidence>
<evidence type="ECO:0000256" key="3">
    <source>
        <dbReference type="ARBA" id="ARBA00022490"/>
    </source>
</evidence>
<dbReference type="InterPro" id="IPR024743">
    <property type="entry name" value="Dynein_HC_stalk"/>
</dbReference>
<dbReference type="GO" id="GO:0005874">
    <property type="term" value="C:microtubule"/>
    <property type="evidence" value="ECO:0007669"/>
    <property type="project" value="UniProtKB-KW"/>
</dbReference>
<dbReference type="Gene3D" id="1.20.920.20">
    <property type="match status" value="1"/>
</dbReference>
<dbReference type="Pfam" id="PF12780">
    <property type="entry name" value="AAA_8"/>
    <property type="match status" value="1"/>
</dbReference>
<keyword evidence="12" id="KW-0206">Cytoskeleton</keyword>
<feature type="coiled-coil region" evidence="16">
    <location>
        <begin position="266"/>
        <end position="329"/>
    </location>
</feature>
<dbReference type="Pfam" id="PF00630">
    <property type="entry name" value="Filamin"/>
    <property type="match status" value="1"/>
</dbReference>
<evidence type="ECO:0000256" key="12">
    <source>
        <dbReference type="ARBA" id="ARBA00023212"/>
    </source>
</evidence>
<dbReference type="InterPro" id="IPR043160">
    <property type="entry name" value="Dynein_C_barrel"/>
</dbReference>
<dbReference type="FunFam" id="3.40.50.300:FF:000738">
    <property type="entry name" value="Dynein heavy chain axonemal"/>
    <property type="match status" value="1"/>
</dbReference>
<dbReference type="Gene3D" id="3.40.850.10">
    <property type="entry name" value="Kinesin motor domain"/>
    <property type="match status" value="1"/>
</dbReference>
<evidence type="ECO:0000256" key="2">
    <source>
        <dbReference type="ARBA" id="ARBA00008887"/>
    </source>
</evidence>
<dbReference type="InterPro" id="IPR041466">
    <property type="entry name" value="Dynein_AAA5_ext"/>
</dbReference>
<dbReference type="InterPro" id="IPR042222">
    <property type="entry name" value="Dynein_2_N"/>
</dbReference>
<dbReference type="Pfam" id="PF17852">
    <property type="entry name" value="Dynein_AAA_lid"/>
    <property type="match status" value="1"/>
</dbReference>
<dbReference type="InterPro" id="IPR042228">
    <property type="entry name" value="Dynein_linker_3"/>
</dbReference>
<dbReference type="GO" id="GO:0008569">
    <property type="term" value="F:minus-end-directed microtubule motor activity"/>
    <property type="evidence" value="ECO:0007669"/>
    <property type="project" value="InterPro"/>
</dbReference>
<dbReference type="VEuPathDB" id="FungiDB:H310_07573"/>
<dbReference type="InterPro" id="IPR035706">
    <property type="entry name" value="AAA_9"/>
</dbReference>